<reference evidence="1" key="2">
    <citation type="submission" date="2003-01" db="EMBL/GenBank/DDBJ databases">
        <title>Partial Nucleotide Sequence of the Feldmannia irregularis Virus FirrV-1 Genome: On the Evolution of Large Phaeoviral Genomes.</title>
        <authorList>
            <person name="Delaroque N."/>
            <person name="Knippers R."/>
            <person name="Mueller D.G."/>
            <person name="Boland W."/>
        </authorList>
    </citation>
    <scope>NUCLEOTIDE SEQUENCE</scope>
    <source>
        <strain evidence="1">FirrV-1</strain>
    </source>
</reference>
<reference evidence="1" key="1">
    <citation type="journal article" date="2003" name="J. Mol. Evol.">
        <title>Comparisons of two large phaeoviral genomes and evolutionary implications.</title>
        <authorList>
            <person name="Delaroque N."/>
            <person name="Boland W."/>
            <person name="Muller D.G."/>
            <person name="Knippers R."/>
        </authorList>
    </citation>
    <scope>NUCLEOTIDE SEQUENCE</scope>
    <source>
        <strain evidence="1">FirrV-1</strain>
    </source>
</reference>
<protein>
    <submittedName>
        <fullName evidence="1">FirrV-1-A3</fullName>
    </submittedName>
</protein>
<dbReference type="EMBL" id="AY225133">
    <property type="protein sequence ID" value="AAR26827.1"/>
    <property type="molecule type" value="Genomic_DNA"/>
</dbReference>
<dbReference type="SUPFAM" id="SSF53098">
    <property type="entry name" value="Ribonuclease H-like"/>
    <property type="match status" value="1"/>
</dbReference>
<dbReference type="InterPro" id="IPR036397">
    <property type="entry name" value="RNaseH_sf"/>
</dbReference>
<dbReference type="RefSeq" id="YP_009665679.1">
    <property type="nucleotide sequence ID" value="NC_043254.1"/>
</dbReference>
<dbReference type="Gene3D" id="3.30.420.10">
    <property type="entry name" value="Ribonuclease H-like superfamily/Ribonuclease H"/>
    <property type="match status" value="1"/>
</dbReference>
<sequence>MANKTYERYNPWFWIDMETSSLDFSQSEVLEVALVVTDHHLNVWDSLHLVIHHPINILMLKSSNWCKQRFCSLKYGGNGLFDECHYSETSIADATHKMLQFFEYYCTHDIGTGSRRPPPSERSFFDRTRGTNGVLLSPLRCTHRDIPKQCTTTPGGSKKKQALLTGSTVYFDRRIIETHFPLLQKYLSHKNIDVTTMLETAKRFRPDLMQYKPKPLMKHRAMDDIMDSLALYRYLIST</sequence>
<organism evidence="1">
    <name type="scientific">Feldmannia irregularis virus a</name>
    <dbReference type="NCBI Taxonomy" id="231992"/>
    <lineage>
        <taxon>Viruses</taxon>
        <taxon>Varidnaviria</taxon>
        <taxon>Bamfordvirae</taxon>
        <taxon>Nucleocytoviricota</taxon>
        <taxon>Megaviricetes</taxon>
        <taxon>Algavirales</taxon>
        <taxon>Phycodnaviridae</taxon>
        <taxon>Phaeovirus</taxon>
        <taxon>Phaeovirus irregularis</taxon>
    </lineage>
</organism>
<evidence type="ECO:0000313" key="1">
    <source>
        <dbReference type="EMBL" id="AAR26827.1"/>
    </source>
</evidence>
<accession>Q6XM84</accession>
<proteinExistence type="predicted"/>
<dbReference type="KEGG" id="vg:41332275"/>
<dbReference type="GeneID" id="41332275"/>
<dbReference type="GO" id="GO:0003676">
    <property type="term" value="F:nucleic acid binding"/>
    <property type="evidence" value="ECO:0007669"/>
    <property type="project" value="InterPro"/>
</dbReference>
<name>Q6XM84_9PHYC</name>
<dbReference type="InterPro" id="IPR012337">
    <property type="entry name" value="RNaseH-like_sf"/>
</dbReference>